<dbReference type="SUPFAM" id="SSF48690">
    <property type="entry name" value="Epsilon subunit of mitochondrial F1F0-ATP synthase"/>
    <property type="match status" value="1"/>
</dbReference>
<evidence type="ECO:0000256" key="1">
    <source>
        <dbReference type="ARBA" id="ARBA00009502"/>
    </source>
</evidence>
<dbReference type="CDD" id="cd12153">
    <property type="entry name" value="F1-ATPase_epsilon"/>
    <property type="match status" value="1"/>
</dbReference>
<dbReference type="PANTHER" id="PTHR12448:SF0">
    <property type="entry name" value="ATP SYNTHASE SUBUNIT EPSILON, MITOCHONDRIAL"/>
    <property type="match status" value="1"/>
</dbReference>
<evidence type="ECO:0000313" key="3">
    <source>
        <dbReference type="Proteomes" id="UP001212841"/>
    </source>
</evidence>
<evidence type="ECO:0000313" key="2">
    <source>
        <dbReference type="EMBL" id="KAJ3039692.1"/>
    </source>
</evidence>
<dbReference type="GO" id="GO:0042776">
    <property type="term" value="P:proton motive force-driven mitochondrial ATP synthesis"/>
    <property type="evidence" value="ECO:0007669"/>
    <property type="project" value="TreeGrafter"/>
</dbReference>
<dbReference type="GO" id="GO:0005743">
    <property type="term" value="C:mitochondrial inner membrane"/>
    <property type="evidence" value="ECO:0007669"/>
    <property type="project" value="InterPro"/>
</dbReference>
<dbReference type="InterPro" id="IPR006721">
    <property type="entry name" value="ATP_synth_F1_esu_mt"/>
</dbReference>
<dbReference type="PANTHER" id="PTHR12448">
    <property type="entry name" value="ATP SYNTHASE EPSILON CHAIN, MITOCHONDRIAL"/>
    <property type="match status" value="1"/>
</dbReference>
<dbReference type="GO" id="GO:0016829">
    <property type="term" value="F:lyase activity"/>
    <property type="evidence" value="ECO:0007669"/>
    <property type="project" value="InterPro"/>
</dbReference>
<dbReference type="AlphaFoldDB" id="A0AAD5S312"/>
<dbReference type="GO" id="GO:0005576">
    <property type="term" value="C:extracellular region"/>
    <property type="evidence" value="ECO:0007669"/>
    <property type="project" value="InterPro"/>
</dbReference>
<dbReference type="GO" id="GO:0045259">
    <property type="term" value="C:proton-transporting ATP synthase complex"/>
    <property type="evidence" value="ECO:0007669"/>
    <property type="project" value="InterPro"/>
</dbReference>
<gene>
    <name evidence="2" type="ORF">HK097_002764</name>
</gene>
<dbReference type="Proteomes" id="UP001212841">
    <property type="component" value="Unassembled WGS sequence"/>
</dbReference>
<name>A0AAD5S312_9FUNG</name>
<dbReference type="Gene3D" id="1.10.1620.20">
    <property type="entry name" value="ATP synthase, F1 complex, epsilon subunit superfamily, mitochondrial"/>
    <property type="match status" value="1"/>
</dbReference>
<protein>
    <submittedName>
        <fullName evidence="2">Uncharacterized protein</fullName>
    </submittedName>
</protein>
<accession>A0AAD5S312</accession>
<dbReference type="EMBL" id="JADGJD010001614">
    <property type="protein sequence ID" value="KAJ3039692.1"/>
    <property type="molecule type" value="Genomic_DNA"/>
</dbReference>
<sequence length="67" mass="7485">MSFWREAGLTYVQAANIAARALRNVLKNDVKVQAVKREEQYVKAALWQNGKQGETKILDASGNKLGH</sequence>
<comment type="caution">
    <text evidence="2">The sequence shown here is derived from an EMBL/GenBank/DDBJ whole genome shotgun (WGS) entry which is preliminary data.</text>
</comment>
<comment type="similarity">
    <text evidence="1">Belongs to the eukaryotic ATPase epsilon family.</text>
</comment>
<dbReference type="Pfam" id="PF04627">
    <property type="entry name" value="ATP-synt_Eps"/>
    <property type="match status" value="1"/>
</dbReference>
<proteinExistence type="inferred from homology"/>
<keyword evidence="3" id="KW-1185">Reference proteome</keyword>
<dbReference type="InterPro" id="IPR036742">
    <property type="entry name" value="ATP_synth_F1_esu_sf_mt"/>
</dbReference>
<reference evidence="2" key="1">
    <citation type="submission" date="2020-05" db="EMBL/GenBank/DDBJ databases">
        <title>Phylogenomic resolution of chytrid fungi.</title>
        <authorList>
            <person name="Stajich J.E."/>
            <person name="Amses K."/>
            <person name="Simmons R."/>
            <person name="Seto K."/>
            <person name="Myers J."/>
            <person name="Bonds A."/>
            <person name="Quandt C.A."/>
            <person name="Barry K."/>
            <person name="Liu P."/>
            <person name="Grigoriev I."/>
            <person name="Longcore J.E."/>
            <person name="James T.Y."/>
        </authorList>
    </citation>
    <scope>NUCLEOTIDE SEQUENCE</scope>
    <source>
        <strain evidence="2">JEL0318</strain>
    </source>
</reference>
<dbReference type="GO" id="GO:0046933">
    <property type="term" value="F:proton-transporting ATP synthase activity, rotational mechanism"/>
    <property type="evidence" value="ECO:0007669"/>
    <property type="project" value="InterPro"/>
</dbReference>
<organism evidence="2 3">
    <name type="scientific">Rhizophlyctis rosea</name>
    <dbReference type="NCBI Taxonomy" id="64517"/>
    <lineage>
        <taxon>Eukaryota</taxon>
        <taxon>Fungi</taxon>
        <taxon>Fungi incertae sedis</taxon>
        <taxon>Chytridiomycota</taxon>
        <taxon>Chytridiomycota incertae sedis</taxon>
        <taxon>Chytridiomycetes</taxon>
        <taxon>Rhizophlyctidales</taxon>
        <taxon>Rhizophlyctidaceae</taxon>
        <taxon>Rhizophlyctis</taxon>
    </lineage>
</organism>